<evidence type="ECO:0000256" key="2">
    <source>
        <dbReference type="ARBA" id="ARBA00023445"/>
    </source>
</evidence>
<dbReference type="PANTHER" id="PTHR10366">
    <property type="entry name" value="NAD DEPENDENT EPIMERASE/DEHYDRATASE"/>
    <property type="match status" value="1"/>
</dbReference>
<dbReference type="Pfam" id="PF01370">
    <property type="entry name" value="Epimerase"/>
    <property type="match status" value="1"/>
</dbReference>
<evidence type="ECO:0000259" key="3">
    <source>
        <dbReference type="Pfam" id="PF01370"/>
    </source>
</evidence>
<dbReference type="InterPro" id="IPR036291">
    <property type="entry name" value="NAD(P)-bd_dom_sf"/>
</dbReference>
<dbReference type="InterPro" id="IPR001509">
    <property type="entry name" value="Epimerase_deHydtase"/>
</dbReference>
<protein>
    <recommendedName>
        <fullName evidence="3">NAD-dependent epimerase/dehydratase domain-containing protein</fullName>
    </recommendedName>
</protein>
<dbReference type="EMBL" id="JAEPRA010000012">
    <property type="protein sequence ID" value="KAG2177503.1"/>
    <property type="molecule type" value="Genomic_DNA"/>
</dbReference>
<accession>A0A8H7UF13</accession>
<feature type="domain" description="NAD-dependent epimerase/dehydratase" evidence="3">
    <location>
        <begin position="11"/>
        <end position="277"/>
    </location>
</feature>
<gene>
    <name evidence="4" type="ORF">INT44_008014</name>
</gene>
<evidence type="ECO:0000313" key="5">
    <source>
        <dbReference type="Proteomes" id="UP000612746"/>
    </source>
</evidence>
<evidence type="ECO:0000313" key="4">
    <source>
        <dbReference type="EMBL" id="KAG2177503.1"/>
    </source>
</evidence>
<dbReference type="PANTHER" id="PTHR10366:SF564">
    <property type="entry name" value="STEROL-4-ALPHA-CARBOXYLATE 3-DEHYDROGENASE, DECARBOXYLATING"/>
    <property type="match status" value="1"/>
</dbReference>
<dbReference type="GO" id="GO:0016616">
    <property type="term" value="F:oxidoreductase activity, acting on the CH-OH group of donors, NAD or NADP as acceptor"/>
    <property type="evidence" value="ECO:0007669"/>
    <property type="project" value="TreeGrafter"/>
</dbReference>
<reference evidence="4" key="1">
    <citation type="submission" date="2020-12" db="EMBL/GenBank/DDBJ databases">
        <title>Metabolic potential, ecology and presence of endohyphal bacteria is reflected in genomic diversity of Mucoromycotina.</title>
        <authorList>
            <person name="Muszewska A."/>
            <person name="Okrasinska A."/>
            <person name="Steczkiewicz K."/>
            <person name="Drgas O."/>
            <person name="Orlowska M."/>
            <person name="Perlinska-Lenart U."/>
            <person name="Aleksandrzak-Piekarczyk T."/>
            <person name="Szatraj K."/>
            <person name="Zielenkiewicz U."/>
            <person name="Pilsyk S."/>
            <person name="Malc E."/>
            <person name="Mieczkowski P."/>
            <person name="Kruszewska J.S."/>
            <person name="Biernat P."/>
            <person name="Pawlowska J."/>
        </authorList>
    </citation>
    <scope>NUCLEOTIDE SEQUENCE</scope>
    <source>
        <strain evidence="4">WA0000051536</strain>
    </source>
</reference>
<dbReference type="OrthoDB" id="2735536at2759"/>
<proteinExistence type="inferred from homology"/>
<dbReference type="SUPFAM" id="SSF51735">
    <property type="entry name" value="NAD(P)-binding Rossmann-fold domains"/>
    <property type="match status" value="1"/>
</dbReference>
<organism evidence="4 5">
    <name type="scientific">Umbelopsis vinacea</name>
    <dbReference type="NCBI Taxonomy" id="44442"/>
    <lineage>
        <taxon>Eukaryota</taxon>
        <taxon>Fungi</taxon>
        <taxon>Fungi incertae sedis</taxon>
        <taxon>Mucoromycota</taxon>
        <taxon>Mucoromycotina</taxon>
        <taxon>Umbelopsidomycetes</taxon>
        <taxon>Umbelopsidales</taxon>
        <taxon>Umbelopsidaceae</taxon>
        <taxon>Umbelopsis</taxon>
    </lineage>
</organism>
<keyword evidence="1" id="KW-0560">Oxidoreductase</keyword>
<evidence type="ECO:0000256" key="1">
    <source>
        <dbReference type="ARBA" id="ARBA00023002"/>
    </source>
</evidence>
<dbReference type="Gene3D" id="3.40.50.720">
    <property type="entry name" value="NAD(P)-binding Rossmann-like Domain"/>
    <property type="match status" value="1"/>
</dbReference>
<sequence length="351" mass="38193">MVSSIQAGARVLVTGATGYVGAQVADQFLKAGYVVVGTSRTAAKAQGVKNYFDDKYGAGKFEVYETGDLVKDGAFDGAVKDVDAIAHVASPVVFNATDPIKEVIELAVSSTLSLLNSALKYGKNVKHVVVTSSVASIADGTAAPDHVFTEADWNDVAFETVLKQKESGQPIHPFVAYVASKNEAERAIWRFKEEKKPAFTISTILPSFVYGPMLPPPATVQEVQANTTAKEIIFYYSGENQDPSKDLGLNAFVDVTDVALAHVRAIERADKTDGQRYLLSSGTFTFQQAADILREAYPERQNIIAKGQPGQKSPENKFDHSKSVRDLDIKYKDFKTTVLDTIDSVKHLYKL</sequence>
<name>A0A8H7UF13_9FUNG</name>
<comment type="caution">
    <text evidence="4">The sequence shown here is derived from an EMBL/GenBank/DDBJ whole genome shotgun (WGS) entry which is preliminary data.</text>
</comment>
<comment type="similarity">
    <text evidence="2">Belongs to the NAD(P)-dependent epimerase/dehydratase family. Dihydroflavonol-4-reductase subfamily.</text>
</comment>
<dbReference type="AlphaFoldDB" id="A0A8H7UF13"/>
<keyword evidence="5" id="KW-1185">Reference proteome</keyword>
<dbReference type="Proteomes" id="UP000612746">
    <property type="component" value="Unassembled WGS sequence"/>
</dbReference>
<dbReference type="InterPro" id="IPR050425">
    <property type="entry name" value="NAD(P)_dehydrat-like"/>
</dbReference>